<comment type="similarity">
    <text evidence="5">Belongs to the UbiX/PAD1 family.</text>
</comment>
<dbReference type="EMBL" id="JBHRZV010000003">
    <property type="protein sequence ID" value="MFC3927158.1"/>
    <property type="molecule type" value="Genomic_DNA"/>
</dbReference>
<gene>
    <name evidence="5" type="primary">ubiX</name>
    <name evidence="7" type="ORF">ACFORF_00725</name>
</gene>
<name>A0ABV8CTN8_9STRE</name>
<evidence type="ECO:0000256" key="3">
    <source>
        <dbReference type="ARBA" id="ARBA00022643"/>
    </source>
</evidence>
<feature type="binding site" evidence="5">
    <location>
        <position position="172"/>
    </location>
    <ligand>
        <name>dimethylallyl phosphate</name>
        <dbReference type="ChEBI" id="CHEBI:88052"/>
    </ligand>
</feature>
<evidence type="ECO:0000313" key="8">
    <source>
        <dbReference type="Proteomes" id="UP001595807"/>
    </source>
</evidence>
<dbReference type="Pfam" id="PF02441">
    <property type="entry name" value="Flavoprotein"/>
    <property type="match status" value="1"/>
</dbReference>
<dbReference type="EC" id="2.5.1.129" evidence="5"/>
<dbReference type="NCBIfam" id="NF004685">
    <property type="entry name" value="PRK06029.1"/>
    <property type="match status" value="1"/>
</dbReference>
<comment type="catalytic activity">
    <reaction evidence="5">
        <text>dimethylallyl phosphate + FMNH2 = prenylated FMNH2 + phosphate</text>
        <dbReference type="Rhea" id="RHEA:37743"/>
        <dbReference type="ChEBI" id="CHEBI:43474"/>
        <dbReference type="ChEBI" id="CHEBI:57618"/>
        <dbReference type="ChEBI" id="CHEBI:87467"/>
        <dbReference type="ChEBI" id="CHEBI:88052"/>
        <dbReference type="EC" id="2.5.1.129"/>
    </reaction>
</comment>
<comment type="function">
    <text evidence="5">Flavin prenyltransferase that catalyzes the synthesis of the prenylated FMN cofactor (prenyl-FMN) for 4-hydroxy-3-polyprenylbenzoic acid decarboxylase UbiD. The prenyltransferase is metal-independent and links a dimethylallyl moiety from dimethylallyl monophosphate (DMAP) to the flavin N5 and C6 atoms of FMN.</text>
</comment>
<feature type="binding site" evidence="5">
    <location>
        <position position="40"/>
    </location>
    <ligand>
        <name>FMN</name>
        <dbReference type="ChEBI" id="CHEBI:58210"/>
    </ligand>
</feature>
<keyword evidence="1 5" id="KW-0637">Prenyltransferase</keyword>
<proteinExistence type="inferred from homology"/>
<comment type="caution">
    <text evidence="5">Lacks conserved residue(s) required for the propagation of feature annotation.</text>
</comment>
<feature type="binding site" evidence="5">
    <location>
        <begin position="91"/>
        <end position="94"/>
    </location>
    <ligand>
        <name>FMN</name>
        <dbReference type="ChEBI" id="CHEBI:58210"/>
    </ligand>
</feature>
<reference evidence="8" key="1">
    <citation type="journal article" date="2019" name="Int. J. Syst. Evol. Microbiol.">
        <title>The Global Catalogue of Microorganisms (GCM) 10K type strain sequencing project: providing services to taxonomists for standard genome sequencing and annotation.</title>
        <authorList>
            <consortium name="The Broad Institute Genomics Platform"/>
            <consortium name="The Broad Institute Genome Sequencing Center for Infectious Disease"/>
            <person name="Wu L."/>
            <person name="Ma J."/>
        </authorList>
    </citation>
    <scope>NUCLEOTIDE SEQUENCE [LARGE SCALE GENOMIC DNA]</scope>
    <source>
        <strain evidence="8">CCUG 67170</strain>
    </source>
</reference>
<dbReference type="InterPro" id="IPR036551">
    <property type="entry name" value="Flavin_trans-like"/>
</dbReference>
<feature type="domain" description="Flavoprotein" evidence="6">
    <location>
        <begin position="5"/>
        <end position="168"/>
    </location>
</feature>
<accession>A0ABV8CTN8</accession>
<feature type="binding site" evidence="5">
    <location>
        <position position="126"/>
    </location>
    <ligand>
        <name>FMN</name>
        <dbReference type="ChEBI" id="CHEBI:58210"/>
    </ligand>
</feature>
<evidence type="ECO:0000256" key="5">
    <source>
        <dbReference type="HAMAP-Rule" id="MF_01984"/>
    </source>
</evidence>
<dbReference type="Gene3D" id="3.40.50.1950">
    <property type="entry name" value="Flavin prenyltransferase-like"/>
    <property type="match status" value="1"/>
</dbReference>
<keyword evidence="2 5" id="KW-0285">Flavoprotein</keyword>
<sequence length="189" mass="21059">MTRKKRIIVAISGASGTIYAINLLRKLKANPDIETHVVMSDWARENLKIELDMSHMEFESLCDVLYSNKNLGAKIASGSFITDGMVVVPASMKTVAGIACGFSDNLIGRAADVILKEQRKLILVPRETPLNTIHLENLTKLSKMGVHIIPPVPAFYNKPETIQDIIDHNTYRLMDALGIENDYGHRWEG</sequence>
<feature type="binding site" evidence="5">
    <location>
        <position position="156"/>
    </location>
    <ligand>
        <name>dimethylallyl phosphate</name>
        <dbReference type="ChEBI" id="CHEBI:88052"/>
    </ligand>
</feature>
<keyword evidence="4 5" id="KW-0808">Transferase</keyword>
<dbReference type="InterPro" id="IPR003382">
    <property type="entry name" value="Flavoprotein"/>
</dbReference>
<dbReference type="PANTHER" id="PTHR43374">
    <property type="entry name" value="FLAVIN PRENYLTRANSFERASE"/>
    <property type="match status" value="1"/>
</dbReference>
<evidence type="ECO:0000313" key="7">
    <source>
        <dbReference type="EMBL" id="MFC3927158.1"/>
    </source>
</evidence>
<keyword evidence="3 5" id="KW-0288">FMN</keyword>
<dbReference type="InterPro" id="IPR004507">
    <property type="entry name" value="UbiX-like"/>
</dbReference>
<keyword evidence="8" id="KW-1185">Reference proteome</keyword>
<dbReference type="RefSeq" id="WP_380424356.1">
    <property type="nucleotide sequence ID" value="NZ_JBHRZV010000003.1"/>
</dbReference>
<evidence type="ECO:0000256" key="1">
    <source>
        <dbReference type="ARBA" id="ARBA00022602"/>
    </source>
</evidence>
<dbReference type="NCBIfam" id="TIGR00421">
    <property type="entry name" value="ubiX_pad"/>
    <property type="match status" value="1"/>
</dbReference>
<dbReference type="Proteomes" id="UP001595807">
    <property type="component" value="Unassembled WGS sequence"/>
</dbReference>
<comment type="caution">
    <text evidence="7">The sequence shown here is derived from an EMBL/GenBank/DDBJ whole genome shotgun (WGS) entry which is preliminary data.</text>
</comment>
<feature type="binding site" evidence="5">
    <location>
        <begin position="13"/>
        <end position="15"/>
    </location>
    <ligand>
        <name>FMN</name>
        <dbReference type="ChEBI" id="CHEBI:58210"/>
    </ligand>
</feature>
<dbReference type="HAMAP" id="MF_01984">
    <property type="entry name" value="ubiX_pad"/>
    <property type="match status" value="1"/>
</dbReference>
<evidence type="ECO:0000259" key="6">
    <source>
        <dbReference type="Pfam" id="PF02441"/>
    </source>
</evidence>
<evidence type="ECO:0000256" key="4">
    <source>
        <dbReference type="ARBA" id="ARBA00022679"/>
    </source>
</evidence>
<evidence type="ECO:0000256" key="2">
    <source>
        <dbReference type="ARBA" id="ARBA00022630"/>
    </source>
</evidence>
<protein>
    <recommendedName>
        <fullName evidence="5">Flavin prenyltransferase UbiX</fullName>
        <ecNumber evidence="5">2.5.1.129</ecNumber>
    </recommendedName>
</protein>
<organism evidence="7 8">
    <name type="scientific">Streptococcus caprae</name>
    <dbReference type="NCBI Taxonomy" id="1640501"/>
    <lineage>
        <taxon>Bacteria</taxon>
        <taxon>Bacillati</taxon>
        <taxon>Bacillota</taxon>
        <taxon>Bacilli</taxon>
        <taxon>Lactobacillales</taxon>
        <taxon>Streptococcaceae</taxon>
        <taxon>Streptococcus</taxon>
    </lineage>
</organism>
<dbReference type="PANTHER" id="PTHR43374:SF1">
    <property type="entry name" value="FLAVIN PRENYLTRANSFERASE PAD1, MITOCHONDRIAL"/>
    <property type="match status" value="1"/>
</dbReference>
<dbReference type="SUPFAM" id="SSF52507">
    <property type="entry name" value="Homo-oligomeric flavin-containing Cys decarboxylases, HFCD"/>
    <property type="match status" value="1"/>
</dbReference>